<dbReference type="Pfam" id="PF17786">
    <property type="entry name" value="Mannosidase_ig"/>
    <property type="match status" value="1"/>
</dbReference>
<dbReference type="AlphaFoldDB" id="A0A6S7FJH2"/>
<dbReference type="InterPro" id="IPR041625">
    <property type="entry name" value="Beta-mannosidase_Ig"/>
</dbReference>
<dbReference type="Gene3D" id="3.20.20.80">
    <property type="entry name" value="Glycosidases"/>
    <property type="match status" value="1"/>
</dbReference>
<evidence type="ECO:0000256" key="1">
    <source>
        <dbReference type="ARBA" id="ARBA00007401"/>
    </source>
</evidence>
<feature type="domain" description="Mannosidase Ig/CBM-like" evidence="7">
    <location>
        <begin position="483"/>
        <end position="575"/>
    </location>
</feature>
<dbReference type="InterPro" id="IPR013783">
    <property type="entry name" value="Ig-like_fold"/>
</dbReference>
<keyword evidence="9" id="KW-1185">Reference proteome</keyword>
<evidence type="ECO:0000256" key="3">
    <source>
        <dbReference type="ARBA" id="ARBA00023157"/>
    </source>
</evidence>
<dbReference type="GO" id="GO:0006516">
    <property type="term" value="P:glycoprotein catabolic process"/>
    <property type="evidence" value="ECO:0007669"/>
    <property type="project" value="TreeGrafter"/>
</dbReference>
<evidence type="ECO:0000259" key="7">
    <source>
        <dbReference type="Pfam" id="PF17786"/>
    </source>
</evidence>
<reference evidence="8" key="1">
    <citation type="submission" date="2020-04" db="EMBL/GenBank/DDBJ databases">
        <authorList>
            <person name="Alioto T."/>
            <person name="Alioto T."/>
            <person name="Gomez Garrido J."/>
        </authorList>
    </citation>
    <scope>NUCLEOTIDE SEQUENCE</scope>
    <source>
        <strain evidence="8">A484AB</strain>
    </source>
</reference>
<feature type="domain" description="Beta-mannosidase Ig-fold" evidence="6">
    <location>
        <begin position="599"/>
        <end position="664"/>
    </location>
</feature>
<accession>A0A6S7FJH2</accession>
<evidence type="ECO:0000259" key="5">
    <source>
        <dbReference type="Pfam" id="PF02836"/>
    </source>
</evidence>
<comment type="caution">
    <text evidence="8">The sequence shown here is derived from an EMBL/GenBank/DDBJ whole genome shotgun (WGS) entry which is preliminary data.</text>
</comment>
<keyword evidence="3" id="KW-1015">Disulfide bond</keyword>
<evidence type="ECO:0000256" key="2">
    <source>
        <dbReference type="ARBA" id="ARBA00022729"/>
    </source>
</evidence>
<dbReference type="OrthoDB" id="2866996at2759"/>
<dbReference type="Proteomes" id="UP001152795">
    <property type="component" value="Unassembled WGS sequence"/>
</dbReference>
<dbReference type="GO" id="GO:0004567">
    <property type="term" value="F:beta-mannosidase activity"/>
    <property type="evidence" value="ECO:0007669"/>
    <property type="project" value="TreeGrafter"/>
</dbReference>
<keyword evidence="2" id="KW-0732">Signal</keyword>
<dbReference type="Pfam" id="PF02836">
    <property type="entry name" value="Glyco_hydro_2_C"/>
    <property type="match status" value="1"/>
</dbReference>
<dbReference type="InterPro" id="IPR050887">
    <property type="entry name" value="Beta-mannosidase_GH2"/>
</dbReference>
<evidence type="ECO:0000313" key="9">
    <source>
        <dbReference type="Proteomes" id="UP001152795"/>
    </source>
</evidence>
<dbReference type="PANTHER" id="PTHR43730:SF1">
    <property type="entry name" value="BETA-MANNOSIDASE"/>
    <property type="match status" value="1"/>
</dbReference>
<dbReference type="InterPro" id="IPR036156">
    <property type="entry name" value="Beta-gal/glucu_dom_sf"/>
</dbReference>
<dbReference type="PANTHER" id="PTHR43730">
    <property type="entry name" value="BETA-MANNOSIDASE"/>
    <property type="match status" value="1"/>
</dbReference>
<dbReference type="InterPro" id="IPR041447">
    <property type="entry name" value="Mannosidase_ig"/>
</dbReference>
<dbReference type="Gene3D" id="2.60.40.10">
    <property type="entry name" value="Immunoglobulins"/>
    <property type="match status" value="3"/>
</dbReference>
<keyword evidence="4" id="KW-0326">Glycosidase</keyword>
<evidence type="ECO:0000256" key="4">
    <source>
        <dbReference type="ARBA" id="ARBA00023295"/>
    </source>
</evidence>
<dbReference type="SUPFAM" id="SSF51445">
    <property type="entry name" value="(Trans)glycosidases"/>
    <property type="match status" value="1"/>
</dbReference>
<sequence length="679" mass="77892">MSYLLLANSSSVSWYLKVTVVIDCGSEESMGSVVATLPRFGVASKAMVHCTMSSVTQVYLPTITLLDDEHRVRTWWPRGYGSQPLYDLTVTYKDTQTFEISTKTIRIGFREVKLVQEQITGGLSFYYKVNDVAIFMKGANWIPADAFEDRVTDDVIRNILQSSADANMNIVRNWGGGIYQHDSFYSIADELGLLIWQEFMFACDYYPADEQFLDSVRKEVTHQIQRLQYHPSVLIWSGNNEIESSVSQNWYGVKNLTLYKENYVKLFIDTIRSTVLGLDSSRPFVSSSPSDGVQTEKEGWISSNPNSDFYGDVHYYNYTMDCLDIRGYPQPRFASEYGLQSLPRFQTLSSVTVKDDWSYFSPIMMHRQHHGSGNEQMLNQTKMHFKIPNSADPLKHFKDMLYLTQASQAICIKAESEHYRRLRSVMNEGRGHTMGAIYWQLNSIWPAPTWSSLEYGGRWKMLHYYAKDFFSPIIISPFEFNNTLYIFAVSDLLQNVELKLTINIWSWQMIDDPVTTITMWTKVPAQSSVKVWQKDIDNLFKLSSCKDRSHCVVTFSSVPDGEIDTPDIPTNVFYFTSLADAQLLNPNIQILNISLIPFNEFLITLKSTALAPFVWLESGDIPGRFSDNGFLITQQFTQIVFYCWQPSISVDDLKQALTVSSLYDVYTEPEFTDTVSVRN</sequence>
<dbReference type="Pfam" id="PF17753">
    <property type="entry name" value="Ig_mannosidase"/>
    <property type="match status" value="1"/>
</dbReference>
<evidence type="ECO:0000313" key="8">
    <source>
        <dbReference type="EMBL" id="CAB3979854.1"/>
    </source>
</evidence>
<keyword evidence="4" id="KW-0378">Hydrolase</keyword>
<dbReference type="InterPro" id="IPR017853">
    <property type="entry name" value="GH"/>
</dbReference>
<protein>
    <submittedName>
        <fullName evidence="8">Beta-mannosidase isoform X1</fullName>
    </submittedName>
</protein>
<dbReference type="InterPro" id="IPR006103">
    <property type="entry name" value="Glyco_hydro_2_cat"/>
</dbReference>
<gene>
    <name evidence="8" type="ORF">PACLA_8A081897</name>
</gene>
<name>A0A6S7FJH2_PARCT</name>
<dbReference type="GO" id="GO:0005975">
    <property type="term" value="P:carbohydrate metabolic process"/>
    <property type="evidence" value="ECO:0007669"/>
    <property type="project" value="InterPro"/>
</dbReference>
<evidence type="ECO:0000259" key="6">
    <source>
        <dbReference type="Pfam" id="PF17753"/>
    </source>
</evidence>
<feature type="domain" description="Glycoside hydrolase family 2 catalytic" evidence="5">
    <location>
        <begin position="203"/>
        <end position="342"/>
    </location>
</feature>
<organism evidence="8 9">
    <name type="scientific">Paramuricea clavata</name>
    <name type="common">Red gorgonian</name>
    <name type="synonym">Violescent sea-whip</name>
    <dbReference type="NCBI Taxonomy" id="317549"/>
    <lineage>
        <taxon>Eukaryota</taxon>
        <taxon>Metazoa</taxon>
        <taxon>Cnidaria</taxon>
        <taxon>Anthozoa</taxon>
        <taxon>Octocorallia</taxon>
        <taxon>Malacalcyonacea</taxon>
        <taxon>Plexauridae</taxon>
        <taxon>Paramuricea</taxon>
    </lineage>
</organism>
<dbReference type="SUPFAM" id="SSF49303">
    <property type="entry name" value="beta-Galactosidase/glucuronidase domain"/>
    <property type="match status" value="3"/>
</dbReference>
<comment type="similarity">
    <text evidence="1">Belongs to the glycosyl hydrolase 2 family.</text>
</comment>
<dbReference type="FunFam" id="3.20.20.80:FF:000035">
    <property type="entry name" value="Mannosidase beta"/>
    <property type="match status" value="1"/>
</dbReference>
<dbReference type="FunFam" id="2.60.40.10:FF:000650">
    <property type="entry name" value="Mannosidase beta"/>
    <property type="match status" value="1"/>
</dbReference>
<proteinExistence type="inferred from homology"/>
<dbReference type="EMBL" id="CACRXK020000236">
    <property type="protein sequence ID" value="CAB3979854.1"/>
    <property type="molecule type" value="Genomic_DNA"/>
</dbReference>